<dbReference type="Proteomes" id="UP000199004">
    <property type="component" value="Unassembled WGS sequence"/>
</dbReference>
<keyword evidence="2" id="KW-1185">Reference proteome</keyword>
<gene>
    <name evidence="1" type="ORF">SAMN05192576_0278</name>
</gene>
<accession>A0A1H0LLX7</accession>
<evidence type="ECO:0000313" key="2">
    <source>
        <dbReference type="Proteomes" id="UP000199004"/>
    </source>
</evidence>
<evidence type="ECO:0008006" key="3">
    <source>
        <dbReference type="Google" id="ProtNLM"/>
    </source>
</evidence>
<protein>
    <recommendedName>
        <fullName evidence="3">Excreted virulence factor EspC, type VII ESX diderm</fullName>
    </recommendedName>
</protein>
<dbReference type="AlphaFoldDB" id="A0A1H0LLX7"/>
<dbReference type="RefSeq" id="WP_091027000.1">
    <property type="nucleotide sequence ID" value="NZ_BKAE01000027.1"/>
</dbReference>
<organism evidence="1 2">
    <name type="scientific">Nocardioides szechwanensis</name>
    <dbReference type="NCBI Taxonomy" id="1005944"/>
    <lineage>
        <taxon>Bacteria</taxon>
        <taxon>Bacillati</taxon>
        <taxon>Actinomycetota</taxon>
        <taxon>Actinomycetes</taxon>
        <taxon>Propionibacteriales</taxon>
        <taxon>Nocardioidaceae</taxon>
        <taxon>Nocardioides</taxon>
    </lineage>
</organism>
<dbReference type="STRING" id="1005944.SAMN05192576_0278"/>
<dbReference type="EMBL" id="FNIC01000012">
    <property type="protein sequence ID" value="SDO68981.1"/>
    <property type="molecule type" value="Genomic_DNA"/>
</dbReference>
<evidence type="ECO:0000313" key="1">
    <source>
        <dbReference type="EMBL" id="SDO68981.1"/>
    </source>
</evidence>
<sequence>MATPAQLAVDLHHLWFTAKSLREMGTAHTGAAGIVDGCNPSSALSRPASIGLGSNGFYDDWSALKEQVIGVLNTNGSSLNDTGDALDVCVKTYTDTDTAVQTELDALKATIPYE</sequence>
<name>A0A1H0LLX7_9ACTN</name>
<reference evidence="1 2" key="1">
    <citation type="submission" date="2016-10" db="EMBL/GenBank/DDBJ databases">
        <authorList>
            <person name="de Groot N.N."/>
        </authorList>
    </citation>
    <scope>NUCLEOTIDE SEQUENCE [LARGE SCALE GENOMIC DNA]</scope>
    <source>
        <strain evidence="1 2">CGMCC 1.11147</strain>
    </source>
</reference>
<proteinExistence type="predicted"/>
<dbReference type="OrthoDB" id="3788669at2"/>